<keyword evidence="7" id="KW-1185">Reference proteome</keyword>
<dbReference type="InterPro" id="IPR020449">
    <property type="entry name" value="Tscrpt_reg_AraC-type_HTH"/>
</dbReference>
<dbReference type="Gene3D" id="1.10.10.60">
    <property type="entry name" value="Homeodomain-like"/>
    <property type="match status" value="1"/>
</dbReference>
<sequence length="341" mass="38515">MNIVLTDLQVIDLFFRFAAVGLLILLMAFLINRASKQSAPHILLCSCIIGYVLLTAPIENSHYGGLRNVLLFFTDLTPYAILWVTLVQLNHQFKLAQSPKWIVYPAVLWLVILAYFFLVKGGTGLLHDINHGIALVILLICVYLSAYQLYDDLDNQRRNARQYLILLCALYMTVLVVFEFASSAIRNSWQFSLTNAVAIFAITLFIAKRTLLTADEISPTEASTQHAEQIDNPQLTALNNLMEQGAFLQPELTIGKLAEQLGIPAHQLRQLINQALGFSNFSHYLNSYRIPWVCERLNNPTNKKTPILTLAFEAGYGSIAPFNRAFKQQMGLTPTQYRDQF</sequence>
<dbReference type="RefSeq" id="WP_070985459.1">
    <property type="nucleotide sequence ID" value="NZ_MKJU01000025.1"/>
</dbReference>
<comment type="caution">
    <text evidence="6">The sequence shown here is derived from an EMBL/GenBank/DDBJ whole genome shotgun (WGS) entry which is preliminary data.</text>
</comment>
<dbReference type="PANTHER" id="PTHR43280">
    <property type="entry name" value="ARAC-FAMILY TRANSCRIPTIONAL REGULATOR"/>
    <property type="match status" value="1"/>
</dbReference>
<evidence type="ECO:0000256" key="3">
    <source>
        <dbReference type="ARBA" id="ARBA00023163"/>
    </source>
</evidence>
<name>A0A1S1MZE8_9GAMM</name>
<dbReference type="PROSITE" id="PS01124">
    <property type="entry name" value="HTH_ARAC_FAMILY_2"/>
    <property type="match status" value="1"/>
</dbReference>
<evidence type="ECO:0000259" key="5">
    <source>
        <dbReference type="PROSITE" id="PS01124"/>
    </source>
</evidence>
<feature type="transmembrane region" description="Helical" evidence="4">
    <location>
        <begin position="131"/>
        <end position="150"/>
    </location>
</feature>
<dbReference type="AlphaFoldDB" id="A0A1S1MZE8"/>
<dbReference type="STRING" id="1859457.BET10_12105"/>
<dbReference type="Proteomes" id="UP000179786">
    <property type="component" value="Unassembled WGS sequence"/>
</dbReference>
<dbReference type="Pfam" id="PF12833">
    <property type="entry name" value="HTH_18"/>
    <property type="match status" value="1"/>
</dbReference>
<feature type="transmembrane region" description="Helical" evidence="4">
    <location>
        <begin position="162"/>
        <end position="182"/>
    </location>
</feature>
<dbReference type="PRINTS" id="PR00032">
    <property type="entry name" value="HTHARAC"/>
</dbReference>
<evidence type="ECO:0000256" key="2">
    <source>
        <dbReference type="ARBA" id="ARBA00023125"/>
    </source>
</evidence>
<dbReference type="OrthoDB" id="345413at2"/>
<dbReference type="EMBL" id="MKJU01000025">
    <property type="protein sequence ID" value="OHU91544.1"/>
    <property type="molecule type" value="Genomic_DNA"/>
</dbReference>
<keyword evidence="2" id="KW-0238">DNA-binding</keyword>
<evidence type="ECO:0000256" key="1">
    <source>
        <dbReference type="ARBA" id="ARBA00023015"/>
    </source>
</evidence>
<dbReference type="PANTHER" id="PTHR43280:SF29">
    <property type="entry name" value="ARAC-FAMILY TRANSCRIPTIONAL REGULATOR"/>
    <property type="match status" value="1"/>
</dbReference>
<dbReference type="GO" id="GO:0003700">
    <property type="term" value="F:DNA-binding transcription factor activity"/>
    <property type="evidence" value="ECO:0007669"/>
    <property type="project" value="InterPro"/>
</dbReference>
<feature type="transmembrane region" description="Helical" evidence="4">
    <location>
        <begin position="13"/>
        <end position="31"/>
    </location>
</feature>
<keyword evidence="3" id="KW-0804">Transcription</keyword>
<dbReference type="InterPro" id="IPR018062">
    <property type="entry name" value="HTH_AraC-typ_CS"/>
</dbReference>
<dbReference type="PROSITE" id="PS00041">
    <property type="entry name" value="HTH_ARAC_FAMILY_1"/>
    <property type="match status" value="1"/>
</dbReference>
<dbReference type="InterPro" id="IPR009057">
    <property type="entry name" value="Homeodomain-like_sf"/>
</dbReference>
<feature type="transmembrane region" description="Helical" evidence="4">
    <location>
        <begin position="101"/>
        <end position="119"/>
    </location>
</feature>
<evidence type="ECO:0000313" key="7">
    <source>
        <dbReference type="Proteomes" id="UP000179786"/>
    </source>
</evidence>
<feature type="transmembrane region" description="Helical" evidence="4">
    <location>
        <begin position="70"/>
        <end position="89"/>
    </location>
</feature>
<dbReference type="GO" id="GO:0043565">
    <property type="term" value="F:sequence-specific DNA binding"/>
    <property type="evidence" value="ECO:0007669"/>
    <property type="project" value="InterPro"/>
</dbReference>
<keyword evidence="4" id="KW-0472">Membrane</keyword>
<reference evidence="6 7" key="1">
    <citation type="submission" date="2016-09" db="EMBL/GenBank/DDBJ databases">
        <title>Pseudoalteromonas amylolytica sp. nov., isolated from the surface seawater.</title>
        <authorList>
            <person name="Wu Y.-H."/>
            <person name="Cheng H."/>
            <person name="Jin X.-B."/>
            <person name="Wang C.-S."/>
            <person name="Xu X.-W."/>
        </authorList>
    </citation>
    <scope>NUCLEOTIDE SEQUENCE [LARGE SCALE GENOMIC DNA]</scope>
    <source>
        <strain evidence="6 7">JW1</strain>
    </source>
</reference>
<protein>
    <recommendedName>
        <fullName evidence="5">HTH araC/xylS-type domain-containing protein</fullName>
    </recommendedName>
</protein>
<dbReference type="InterPro" id="IPR018060">
    <property type="entry name" value="HTH_AraC"/>
</dbReference>
<dbReference type="SUPFAM" id="SSF46689">
    <property type="entry name" value="Homeodomain-like"/>
    <property type="match status" value="1"/>
</dbReference>
<keyword evidence="4" id="KW-0812">Transmembrane</keyword>
<feature type="transmembrane region" description="Helical" evidence="4">
    <location>
        <begin position="38"/>
        <end position="58"/>
    </location>
</feature>
<accession>A0A1S1MZE8</accession>
<organism evidence="6 7">
    <name type="scientific">Pseudoalteromonas amylolytica</name>
    <dbReference type="NCBI Taxonomy" id="1859457"/>
    <lineage>
        <taxon>Bacteria</taxon>
        <taxon>Pseudomonadati</taxon>
        <taxon>Pseudomonadota</taxon>
        <taxon>Gammaproteobacteria</taxon>
        <taxon>Alteromonadales</taxon>
        <taxon>Pseudoalteromonadaceae</taxon>
        <taxon>Pseudoalteromonas</taxon>
    </lineage>
</organism>
<feature type="domain" description="HTH araC/xylS-type" evidence="5">
    <location>
        <begin position="236"/>
        <end position="340"/>
    </location>
</feature>
<feature type="transmembrane region" description="Helical" evidence="4">
    <location>
        <begin position="188"/>
        <end position="207"/>
    </location>
</feature>
<keyword evidence="4" id="KW-1133">Transmembrane helix</keyword>
<gene>
    <name evidence="6" type="ORF">BET10_12105</name>
</gene>
<evidence type="ECO:0000256" key="4">
    <source>
        <dbReference type="SAM" id="Phobius"/>
    </source>
</evidence>
<dbReference type="SMART" id="SM00342">
    <property type="entry name" value="HTH_ARAC"/>
    <property type="match status" value="1"/>
</dbReference>
<keyword evidence="1" id="KW-0805">Transcription regulation</keyword>
<evidence type="ECO:0000313" key="6">
    <source>
        <dbReference type="EMBL" id="OHU91544.1"/>
    </source>
</evidence>
<proteinExistence type="predicted"/>